<reference evidence="3" key="1">
    <citation type="submission" date="2015-09" db="EMBL/GenBank/DDBJ databases">
        <authorList>
            <consortium name="Pathogen Informatics"/>
        </authorList>
    </citation>
    <scope>NUCLEOTIDE SEQUENCE [LARGE SCALE GENOMIC DNA]</scope>
    <source>
        <strain evidence="3">Lake Konstanz</strain>
    </source>
</reference>
<keyword evidence="3" id="KW-1185">Reference proteome</keyword>
<evidence type="ECO:0000313" key="3">
    <source>
        <dbReference type="Proteomes" id="UP000051952"/>
    </source>
</evidence>
<dbReference type="EMBL" id="CYKH01000451">
    <property type="protein sequence ID" value="CUF93051.1"/>
    <property type="molecule type" value="Genomic_DNA"/>
</dbReference>
<protein>
    <submittedName>
        <fullName evidence="2">Uncharacterized protein</fullName>
    </submittedName>
</protein>
<feature type="region of interest" description="Disordered" evidence="1">
    <location>
        <begin position="26"/>
        <end position="73"/>
    </location>
</feature>
<organism evidence="2 3">
    <name type="scientific">Bodo saltans</name>
    <name type="common">Flagellated protozoan</name>
    <dbReference type="NCBI Taxonomy" id="75058"/>
    <lineage>
        <taxon>Eukaryota</taxon>
        <taxon>Discoba</taxon>
        <taxon>Euglenozoa</taxon>
        <taxon>Kinetoplastea</taxon>
        <taxon>Metakinetoplastina</taxon>
        <taxon>Eubodonida</taxon>
        <taxon>Bodonidae</taxon>
        <taxon>Bodo</taxon>
    </lineage>
</organism>
<evidence type="ECO:0000313" key="2">
    <source>
        <dbReference type="EMBL" id="CUF93051.1"/>
    </source>
</evidence>
<name>A0A0S4IXH3_BODSA</name>
<feature type="compositionally biased region" description="Low complexity" evidence="1">
    <location>
        <begin position="36"/>
        <end position="48"/>
    </location>
</feature>
<dbReference type="AlphaFoldDB" id="A0A0S4IXH3"/>
<gene>
    <name evidence="2" type="ORF">BSAL_67395</name>
</gene>
<dbReference type="VEuPathDB" id="TriTrypDB:BSAL_67395"/>
<evidence type="ECO:0000256" key="1">
    <source>
        <dbReference type="SAM" id="MobiDB-lite"/>
    </source>
</evidence>
<proteinExistence type="predicted"/>
<sequence length="156" mass="17690">MLFEKRELNTLPNSASIDGLSQWNRRQSRRHQYTPSLTSLSAASSRSSNYKDGGSAATLSHYDEQQQQQQRNNIADFIPTMNRNCPEYLPKSHRRLQWEKRMHSATVAPFVNKITAGPSPQEREHLQQLFAAGAASRREVSHAALHRSIGGHQRAI</sequence>
<accession>A0A0S4IXH3</accession>
<dbReference type="Proteomes" id="UP000051952">
    <property type="component" value="Unassembled WGS sequence"/>
</dbReference>